<dbReference type="GO" id="GO:0046912">
    <property type="term" value="F:acyltransferase activity, acyl groups converted into alkyl on transfer"/>
    <property type="evidence" value="ECO:0007669"/>
    <property type="project" value="InterPro"/>
</dbReference>
<evidence type="ECO:0000256" key="1">
    <source>
        <dbReference type="ARBA" id="ARBA00006154"/>
    </source>
</evidence>
<proteinExistence type="inferred from homology"/>
<evidence type="ECO:0000256" key="3">
    <source>
        <dbReference type="RuleBase" id="RU003523"/>
    </source>
</evidence>
<dbReference type="SUPFAM" id="SSF51569">
    <property type="entry name" value="Aldolase"/>
    <property type="match status" value="1"/>
</dbReference>
<evidence type="ECO:0000259" key="4">
    <source>
        <dbReference type="PROSITE" id="PS50991"/>
    </source>
</evidence>
<dbReference type="PROSITE" id="PS00816">
    <property type="entry name" value="AIPM_HOMOCIT_SYNTH_2"/>
    <property type="match status" value="1"/>
</dbReference>
<dbReference type="AlphaFoldDB" id="A0A6H3F989"/>
<evidence type="ECO:0000256" key="2">
    <source>
        <dbReference type="ARBA" id="ARBA00022679"/>
    </source>
</evidence>
<comment type="similarity">
    <text evidence="1 3">Belongs to the alpha-IPM synthase/homocitrate synthase family.</text>
</comment>
<sequence>MPEIILVDTTLRDGEQAPGFAFAPQLKIRLARLLDAAGVGQIEAGVPAMGTTERDVVRGVRAACAQARVSAWNRLREADIRHSLDCAPHIIHLCCPVSDRQIKEKLKSTRPLVLDLLRRCVALAASRGAEVTVGFEDASHATPDQLRQAALTARQAGVRRVRCSDTVGAYTPDQVWRAVRVLREAGLDVEIHAHNDLGMAVANSLMAASAGAAYVNTTLWGIGERAGNCGLAAFTHAVARLGGAACAVAPQAARNLEQEAAALLPPHALDAWGFGPRRPFSH</sequence>
<evidence type="ECO:0000313" key="5">
    <source>
        <dbReference type="EMBL" id="TBH79702.1"/>
    </source>
</evidence>
<name>A0A6H3F989_9BACT</name>
<dbReference type="RefSeq" id="WP_130957986.1">
    <property type="nucleotide sequence ID" value="NZ_JBHSHA010000008.1"/>
</dbReference>
<evidence type="ECO:0000313" key="6">
    <source>
        <dbReference type="Proteomes" id="UP000292919"/>
    </source>
</evidence>
<dbReference type="InterPro" id="IPR000891">
    <property type="entry name" value="PYR_CT"/>
</dbReference>
<dbReference type="Gene3D" id="3.20.20.70">
    <property type="entry name" value="Aldolase class I"/>
    <property type="match status" value="1"/>
</dbReference>
<dbReference type="PANTHER" id="PTHR42880">
    <property type="entry name" value="HOMOCITRATE SYNTHASE"/>
    <property type="match status" value="1"/>
</dbReference>
<keyword evidence="2 3" id="KW-0808">Transferase</keyword>
<comment type="caution">
    <text evidence="5">The sequence shown here is derived from an EMBL/GenBank/DDBJ whole genome shotgun (WGS) entry which is preliminary data.</text>
</comment>
<reference evidence="5 6" key="1">
    <citation type="submission" date="2018-12" db="EMBL/GenBank/DDBJ databases">
        <title>First genome draft of Desulfovibrio legallis sp. nov.</title>
        <authorList>
            <person name="Ben Dhia O."/>
            <person name="Najjari A."/>
            <person name="Ferjani R."/>
            <person name="Fhoula I."/>
            <person name="Fardeau M.-L."/>
            <person name="Boudabbous A."/>
            <person name="Ouzari H.I."/>
        </authorList>
    </citation>
    <scope>NUCLEOTIDE SEQUENCE [LARGE SCALE GENOMIC DNA]</scope>
    <source>
        <strain evidence="5 6">H1T</strain>
    </source>
</reference>
<dbReference type="PANTHER" id="PTHR42880:SF1">
    <property type="entry name" value="ISOPROPYLMALATE_HOMOCITRATE_CITRAMALATE SYNTHASE FAMILY PROTEIN"/>
    <property type="match status" value="1"/>
</dbReference>
<dbReference type="InterPro" id="IPR002034">
    <property type="entry name" value="AIPM/Hcit_synth_CS"/>
</dbReference>
<keyword evidence="6" id="KW-1185">Reference proteome</keyword>
<dbReference type="PROSITE" id="PS00815">
    <property type="entry name" value="AIPM_HOMOCIT_SYNTH_1"/>
    <property type="match status" value="1"/>
</dbReference>
<feature type="domain" description="Pyruvate carboxyltransferase" evidence="4">
    <location>
        <begin position="4"/>
        <end position="254"/>
    </location>
</feature>
<dbReference type="PROSITE" id="PS50991">
    <property type="entry name" value="PYR_CT"/>
    <property type="match status" value="1"/>
</dbReference>
<protein>
    <submittedName>
        <fullName evidence="5">Homocitrate synthase</fullName>
    </submittedName>
</protein>
<dbReference type="Pfam" id="PF00682">
    <property type="entry name" value="HMGL-like"/>
    <property type="match status" value="1"/>
</dbReference>
<organism evidence="5 6">
    <name type="scientific">Desulfovibrio legallii</name>
    <dbReference type="NCBI Taxonomy" id="571438"/>
    <lineage>
        <taxon>Bacteria</taxon>
        <taxon>Pseudomonadati</taxon>
        <taxon>Thermodesulfobacteriota</taxon>
        <taxon>Desulfovibrionia</taxon>
        <taxon>Desulfovibrionales</taxon>
        <taxon>Desulfovibrionaceae</taxon>
        <taxon>Desulfovibrio</taxon>
    </lineage>
</organism>
<dbReference type="InterPro" id="IPR013785">
    <property type="entry name" value="Aldolase_TIM"/>
</dbReference>
<dbReference type="EMBL" id="SIXC01000007">
    <property type="protein sequence ID" value="TBH79702.1"/>
    <property type="molecule type" value="Genomic_DNA"/>
</dbReference>
<dbReference type="GO" id="GO:0019752">
    <property type="term" value="P:carboxylic acid metabolic process"/>
    <property type="evidence" value="ECO:0007669"/>
    <property type="project" value="InterPro"/>
</dbReference>
<gene>
    <name evidence="5" type="ORF">EB812_07285</name>
</gene>
<accession>A0A6H3F989</accession>
<dbReference type="Proteomes" id="UP000292919">
    <property type="component" value="Unassembled WGS sequence"/>
</dbReference>